<dbReference type="Proteomes" id="UP000284824">
    <property type="component" value="Unassembled WGS sequence"/>
</dbReference>
<comment type="similarity">
    <text evidence="1 5">Belongs to the peptidase S8 family.</text>
</comment>
<dbReference type="AlphaFoldDB" id="A0A438M048"/>
<gene>
    <name evidence="7" type="ORF">EDD27_1319</name>
</gene>
<evidence type="ECO:0000256" key="3">
    <source>
        <dbReference type="ARBA" id="ARBA00022801"/>
    </source>
</evidence>
<evidence type="ECO:0000256" key="5">
    <source>
        <dbReference type="PROSITE-ProRule" id="PRU01240"/>
    </source>
</evidence>
<dbReference type="InterPro" id="IPR015500">
    <property type="entry name" value="Peptidase_S8_subtilisin-rel"/>
</dbReference>
<dbReference type="InterPro" id="IPR000209">
    <property type="entry name" value="Peptidase_S8/S53_dom"/>
</dbReference>
<dbReference type="Pfam" id="PF00082">
    <property type="entry name" value="Peptidase_S8"/>
    <property type="match status" value="1"/>
</dbReference>
<proteinExistence type="inferred from homology"/>
<feature type="active site" description="Charge relay system" evidence="5">
    <location>
        <position position="160"/>
    </location>
</feature>
<keyword evidence="2 5" id="KW-0645">Protease</keyword>
<organism evidence="7 8">
    <name type="scientific">Nonomuraea polychroma</name>
    <dbReference type="NCBI Taxonomy" id="46176"/>
    <lineage>
        <taxon>Bacteria</taxon>
        <taxon>Bacillati</taxon>
        <taxon>Actinomycetota</taxon>
        <taxon>Actinomycetes</taxon>
        <taxon>Streptosporangiales</taxon>
        <taxon>Streptosporangiaceae</taxon>
        <taxon>Nonomuraea</taxon>
    </lineage>
</organism>
<sequence>MAPRRFLEQFEQIKRSQDFPVAYTADGGEGSFIYQKGCFVTASHEADVVEDLIATDHPELVPTVRRRVVRQGTGVTVIEIGDPGRGNDTGDPDVELALSTINHGRAVPMATRMHIVGIADVNSCPNDEPEPVEPYGVEQLNPRLADRITTSQEVRVAVVDTGLVSDYSSHAWMSEDVHGLGRPVEVGADGELLQYVGHGTHIASIIKAVAPNAVVWVDNVLAGGKAGTATEEVLAERLMWILENEKPHIISLSAGTNTQGASELKSMKLFMDALKDSSTMLVAAAGNNASTLPFYPAAYAKLPAYRDAVLSVGALRSDNTDMACFSNRGDWVRVYAPGERLTAAFTTAPYRYQHSTSDRCLHGTEDYPCTCQAPRHTGALSADPTSANATGFTGLARWSGTSFSTPCVAGMLVNQMLATKEEDPREAAKALLDCYTVQVPTTDGQLPSLLPPTWTSFSYQEA</sequence>
<feature type="active site" description="Charge relay system" evidence="5">
    <location>
        <position position="402"/>
    </location>
</feature>
<dbReference type="InterPro" id="IPR023828">
    <property type="entry name" value="Peptidase_S8_Ser-AS"/>
</dbReference>
<dbReference type="GO" id="GO:0005615">
    <property type="term" value="C:extracellular space"/>
    <property type="evidence" value="ECO:0007669"/>
    <property type="project" value="TreeGrafter"/>
</dbReference>
<dbReference type="CDD" id="cd00306">
    <property type="entry name" value="Peptidases_S8_S53"/>
    <property type="match status" value="1"/>
</dbReference>
<dbReference type="EMBL" id="SAUN01000001">
    <property type="protein sequence ID" value="RVX38987.1"/>
    <property type="molecule type" value="Genomic_DNA"/>
</dbReference>
<protein>
    <submittedName>
        <fullName evidence="7">Subtilase family protein</fullName>
    </submittedName>
</protein>
<dbReference type="GO" id="GO:0004252">
    <property type="term" value="F:serine-type endopeptidase activity"/>
    <property type="evidence" value="ECO:0007669"/>
    <property type="project" value="UniProtKB-UniRule"/>
</dbReference>
<dbReference type="PROSITE" id="PS00138">
    <property type="entry name" value="SUBTILASE_SER"/>
    <property type="match status" value="1"/>
</dbReference>
<dbReference type="GO" id="GO:0006508">
    <property type="term" value="P:proteolysis"/>
    <property type="evidence" value="ECO:0007669"/>
    <property type="project" value="UniProtKB-KW"/>
</dbReference>
<feature type="domain" description="Peptidase S8/S53" evidence="6">
    <location>
        <begin position="152"/>
        <end position="426"/>
    </location>
</feature>
<dbReference type="PANTHER" id="PTHR43806:SF11">
    <property type="entry name" value="CEREVISIN-RELATED"/>
    <property type="match status" value="1"/>
</dbReference>
<keyword evidence="4 5" id="KW-0720">Serine protease</keyword>
<dbReference type="PRINTS" id="PR00723">
    <property type="entry name" value="SUBTILISIN"/>
</dbReference>
<dbReference type="OrthoDB" id="5177045at2"/>
<reference evidence="7 8" key="1">
    <citation type="submission" date="2019-01" db="EMBL/GenBank/DDBJ databases">
        <title>Sequencing the genomes of 1000 actinobacteria strains.</title>
        <authorList>
            <person name="Klenk H.-P."/>
        </authorList>
    </citation>
    <scope>NUCLEOTIDE SEQUENCE [LARGE SCALE GENOMIC DNA]</scope>
    <source>
        <strain evidence="7 8">DSM 43925</strain>
    </source>
</reference>
<keyword evidence="8" id="KW-1185">Reference proteome</keyword>
<dbReference type="Gene3D" id="3.40.50.200">
    <property type="entry name" value="Peptidase S8/S53 domain"/>
    <property type="match status" value="1"/>
</dbReference>
<dbReference type="InterPro" id="IPR036852">
    <property type="entry name" value="Peptidase_S8/S53_dom_sf"/>
</dbReference>
<feature type="active site" description="Charge relay system" evidence="5">
    <location>
        <position position="198"/>
    </location>
</feature>
<evidence type="ECO:0000256" key="2">
    <source>
        <dbReference type="ARBA" id="ARBA00022670"/>
    </source>
</evidence>
<dbReference type="SUPFAM" id="SSF52743">
    <property type="entry name" value="Subtilisin-like"/>
    <property type="match status" value="1"/>
</dbReference>
<accession>A0A438M048</accession>
<dbReference type="InterPro" id="IPR050131">
    <property type="entry name" value="Peptidase_S8_subtilisin-like"/>
</dbReference>
<dbReference type="PANTHER" id="PTHR43806">
    <property type="entry name" value="PEPTIDASE S8"/>
    <property type="match status" value="1"/>
</dbReference>
<evidence type="ECO:0000313" key="8">
    <source>
        <dbReference type="Proteomes" id="UP000284824"/>
    </source>
</evidence>
<dbReference type="RefSeq" id="WP_127931543.1">
    <property type="nucleotide sequence ID" value="NZ_SAUN01000001.1"/>
</dbReference>
<name>A0A438M048_9ACTN</name>
<dbReference type="PROSITE" id="PS51892">
    <property type="entry name" value="SUBTILASE"/>
    <property type="match status" value="1"/>
</dbReference>
<evidence type="ECO:0000313" key="7">
    <source>
        <dbReference type="EMBL" id="RVX38987.1"/>
    </source>
</evidence>
<keyword evidence="3 5" id="KW-0378">Hydrolase</keyword>
<evidence type="ECO:0000259" key="6">
    <source>
        <dbReference type="Pfam" id="PF00082"/>
    </source>
</evidence>
<evidence type="ECO:0000256" key="4">
    <source>
        <dbReference type="ARBA" id="ARBA00022825"/>
    </source>
</evidence>
<evidence type="ECO:0000256" key="1">
    <source>
        <dbReference type="ARBA" id="ARBA00011073"/>
    </source>
</evidence>
<comment type="caution">
    <text evidence="7">The sequence shown here is derived from an EMBL/GenBank/DDBJ whole genome shotgun (WGS) entry which is preliminary data.</text>
</comment>